<comment type="caution">
    <text evidence="3">The sequence shown here is derived from an EMBL/GenBank/DDBJ whole genome shotgun (WGS) entry which is preliminary data.</text>
</comment>
<proteinExistence type="predicted"/>
<evidence type="ECO:0000313" key="3">
    <source>
        <dbReference type="EMBL" id="MET4635436.1"/>
    </source>
</evidence>
<dbReference type="GO" id="GO:0006508">
    <property type="term" value="P:proteolysis"/>
    <property type="evidence" value="ECO:0007669"/>
    <property type="project" value="UniProtKB-KW"/>
</dbReference>
<keyword evidence="3" id="KW-0645">Protease</keyword>
<dbReference type="Proteomes" id="UP001549321">
    <property type="component" value="Unassembled WGS sequence"/>
</dbReference>
<evidence type="ECO:0000259" key="1">
    <source>
        <dbReference type="Pfam" id="PF00675"/>
    </source>
</evidence>
<dbReference type="InterPro" id="IPR050361">
    <property type="entry name" value="MPP/UQCRC_Complex"/>
</dbReference>
<dbReference type="EC" id="3.4.24.-" evidence="3"/>
<evidence type="ECO:0000259" key="2">
    <source>
        <dbReference type="Pfam" id="PF05193"/>
    </source>
</evidence>
<feature type="domain" description="Peptidase M16 N-terminal" evidence="1">
    <location>
        <begin position="48"/>
        <end position="182"/>
    </location>
</feature>
<dbReference type="Pfam" id="PF00675">
    <property type="entry name" value="Peptidase_M16"/>
    <property type="match status" value="1"/>
</dbReference>
<feature type="domain" description="Peptidase M16 C-terminal" evidence="2">
    <location>
        <begin position="192"/>
        <end position="364"/>
    </location>
</feature>
<dbReference type="PANTHER" id="PTHR11851:SF224">
    <property type="entry name" value="PROCESSING PROTEASE"/>
    <property type="match status" value="1"/>
</dbReference>
<dbReference type="Pfam" id="PF05193">
    <property type="entry name" value="Peptidase_M16_C"/>
    <property type="match status" value="1"/>
</dbReference>
<dbReference type="GO" id="GO:0008233">
    <property type="term" value="F:peptidase activity"/>
    <property type="evidence" value="ECO:0007669"/>
    <property type="project" value="UniProtKB-KW"/>
</dbReference>
<gene>
    <name evidence="3" type="ORF">ABIE08_003382</name>
</gene>
<dbReference type="Gene3D" id="3.30.830.10">
    <property type="entry name" value="Metalloenzyme, LuxS/M16 peptidase-like"/>
    <property type="match status" value="2"/>
</dbReference>
<dbReference type="InterPro" id="IPR011765">
    <property type="entry name" value="Pept_M16_N"/>
</dbReference>
<reference evidence="3 4" key="1">
    <citation type="submission" date="2024-06" db="EMBL/GenBank/DDBJ databases">
        <title>Sorghum-associated microbial communities from plants grown in Nebraska, USA.</title>
        <authorList>
            <person name="Schachtman D."/>
        </authorList>
    </citation>
    <scope>NUCLEOTIDE SEQUENCE [LARGE SCALE GENOMIC DNA]</scope>
    <source>
        <strain evidence="3 4">3207</strain>
    </source>
</reference>
<sequence>MMANLLARLGLAFIGLVILAPASQAIEIQRVVSPGGIEAWLVEDYAVPIVAVNFAFSGGTSQDPADRPGLANMLSGLLDEGAGDLDSKAFQAKLNDLSIGLSFDAGRDDFFGTLKTLEENKDEAFSMLALSLQKPRFDAEPIERIRAQIQVSINESKKDPESVASATIRATAYPGHPYAQPPEGTVESIAAISADDLKNYRERIFARDHLNVAVVGAIDAKSVGAMLDKVFGPLPAKGKLTDIPDTIPKGGTAEVDMPNPQTVITFGGPGPRRDAPDFMAAFVANHILGGGTFSSRLYEEVRERRGLAYSVGTMMLPFRHSAAISGNTATRADRVDETVGLIKSEMARMAKDGPTEEELAKAKSFLVGSYALRFDSSSKIARQLLAIQLDNLGIDYINKRNDMVDAVTLDEVKQASQKYFTDGTSLIVRVGPHDKS</sequence>
<dbReference type="InterPro" id="IPR007863">
    <property type="entry name" value="Peptidase_M16_C"/>
</dbReference>
<organism evidence="3 4">
    <name type="scientific">Kaistia defluvii</name>
    <dbReference type="NCBI Taxonomy" id="410841"/>
    <lineage>
        <taxon>Bacteria</taxon>
        <taxon>Pseudomonadati</taxon>
        <taxon>Pseudomonadota</taxon>
        <taxon>Alphaproteobacteria</taxon>
        <taxon>Hyphomicrobiales</taxon>
        <taxon>Kaistiaceae</taxon>
        <taxon>Kaistia</taxon>
    </lineage>
</organism>
<dbReference type="SUPFAM" id="SSF63411">
    <property type="entry name" value="LuxS/MPP-like metallohydrolase"/>
    <property type="match status" value="2"/>
</dbReference>
<dbReference type="PANTHER" id="PTHR11851">
    <property type="entry name" value="METALLOPROTEASE"/>
    <property type="match status" value="1"/>
</dbReference>
<keyword evidence="4" id="KW-1185">Reference proteome</keyword>
<keyword evidence="3" id="KW-0378">Hydrolase</keyword>
<protein>
    <submittedName>
        <fullName evidence="3">Zinc protease</fullName>
        <ecNumber evidence="3">3.4.24.-</ecNumber>
    </submittedName>
</protein>
<dbReference type="InterPro" id="IPR011249">
    <property type="entry name" value="Metalloenz_LuxS/M16"/>
</dbReference>
<accession>A0ABV2R2E6</accession>
<evidence type="ECO:0000313" key="4">
    <source>
        <dbReference type="Proteomes" id="UP001549321"/>
    </source>
</evidence>
<dbReference type="EMBL" id="JBEPSM010000002">
    <property type="protein sequence ID" value="MET4635436.1"/>
    <property type="molecule type" value="Genomic_DNA"/>
</dbReference>
<name>A0ABV2R2E6_9HYPH</name>